<dbReference type="SUPFAM" id="SSF81383">
    <property type="entry name" value="F-box domain"/>
    <property type="match status" value="1"/>
</dbReference>
<protein>
    <recommendedName>
        <fullName evidence="3">F-box domain-containing protein</fullName>
    </recommendedName>
</protein>
<organism evidence="1 2">
    <name type="scientific">Trapa incisa</name>
    <dbReference type="NCBI Taxonomy" id="236973"/>
    <lineage>
        <taxon>Eukaryota</taxon>
        <taxon>Viridiplantae</taxon>
        <taxon>Streptophyta</taxon>
        <taxon>Embryophyta</taxon>
        <taxon>Tracheophyta</taxon>
        <taxon>Spermatophyta</taxon>
        <taxon>Magnoliopsida</taxon>
        <taxon>eudicotyledons</taxon>
        <taxon>Gunneridae</taxon>
        <taxon>Pentapetalae</taxon>
        <taxon>rosids</taxon>
        <taxon>malvids</taxon>
        <taxon>Myrtales</taxon>
        <taxon>Lythraceae</taxon>
        <taxon>Trapa</taxon>
    </lineage>
</organism>
<dbReference type="Proteomes" id="UP001345219">
    <property type="component" value="Chromosome 7"/>
</dbReference>
<sequence>MSIDDDYKMDEDYEVAASSMLTIHPDIIRDHIITRLDGPTLAVLSCVSSTHFNNLSYQHALWEDMCTSMWPSARDPIVGGIVSTFSSGYRWLFYNCYPRCY</sequence>
<dbReference type="PANTHER" id="PTHR33736">
    <property type="entry name" value="F-BOX PROTEIN-RELATED"/>
    <property type="match status" value="1"/>
</dbReference>
<proteinExistence type="predicted"/>
<evidence type="ECO:0000313" key="1">
    <source>
        <dbReference type="EMBL" id="KAK4766341.1"/>
    </source>
</evidence>
<keyword evidence="2" id="KW-1185">Reference proteome</keyword>
<dbReference type="EMBL" id="JAXIOK010000007">
    <property type="protein sequence ID" value="KAK4766341.1"/>
    <property type="molecule type" value="Genomic_DNA"/>
</dbReference>
<evidence type="ECO:0008006" key="3">
    <source>
        <dbReference type="Google" id="ProtNLM"/>
    </source>
</evidence>
<evidence type="ECO:0000313" key="2">
    <source>
        <dbReference type="Proteomes" id="UP001345219"/>
    </source>
</evidence>
<dbReference type="InterPro" id="IPR045283">
    <property type="entry name" value="AT3G44326-like"/>
</dbReference>
<accession>A0AAN7KLE6</accession>
<dbReference type="PANTHER" id="PTHR33736:SF18">
    <property type="entry name" value="F-BOX DOMAIN-CONTAINING PROTEIN"/>
    <property type="match status" value="1"/>
</dbReference>
<gene>
    <name evidence="1" type="ORF">SAY87_007983</name>
</gene>
<name>A0AAN7KLE6_9MYRT</name>
<reference evidence="1 2" key="1">
    <citation type="journal article" date="2023" name="Hortic Res">
        <title>Pangenome of water caltrop reveals structural variations and asymmetric subgenome divergence after allopolyploidization.</title>
        <authorList>
            <person name="Zhang X."/>
            <person name="Chen Y."/>
            <person name="Wang L."/>
            <person name="Yuan Y."/>
            <person name="Fang M."/>
            <person name="Shi L."/>
            <person name="Lu R."/>
            <person name="Comes H.P."/>
            <person name="Ma Y."/>
            <person name="Chen Y."/>
            <person name="Huang G."/>
            <person name="Zhou Y."/>
            <person name="Zheng Z."/>
            <person name="Qiu Y."/>
        </authorList>
    </citation>
    <scope>NUCLEOTIDE SEQUENCE [LARGE SCALE GENOMIC DNA]</scope>
    <source>
        <tissue evidence="1">Roots</tissue>
    </source>
</reference>
<dbReference type="InterPro" id="IPR036047">
    <property type="entry name" value="F-box-like_dom_sf"/>
</dbReference>
<comment type="caution">
    <text evidence="1">The sequence shown here is derived from an EMBL/GenBank/DDBJ whole genome shotgun (WGS) entry which is preliminary data.</text>
</comment>
<dbReference type="AlphaFoldDB" id="A0AAN7KLE6"/>